<proteinExistence type="predicted"/>
<dbReference type="EMBL" id="JAHXZJ010001864">
    <property type="protein sequence ID" value="KAH0549615.1"/>
    <property type="molecule type" value="Genomic_DNA"/>
</dbReference>
<organism evidence="2 3">
    <name type="scientific">Cotesia glomerata</name>
    <name type="common">Lepidopteran parasitic wasp</name>
    <name type="synonym">Apanteles glomeratus</name>
    <dbReference type="NCBI Taxonomy" id="32391"/>
    <lineage>
        <taxon>Eukaryota</taxon>
        <taxon>Metazoa</taxon>
        <taxon>Ecdysozoa</taxon>
        <taxon>Arthropoda</taxon>
        <taxon>Hexapoda</taxon>
        <taxon>Insecta</taxon>
        <taxon>Pterygota</taxon>
        <taxon>Neoptera</taxon>
        <taxon>Endopterygota</taxon>
        <taxon>Hymenoptera</taxon>
        <taxon>Apocrita</taxon>
        <taxon>Ichneumonoidea</taxon>
        <taxon>Braconidae</taxon>
        <taxon>Microgastrinae</taxon>
        <taxon>Cotesia</taxon>
    </lineage>
</organism>
<dbReference type="Proteomes" id="UP000826195">
    <property type="component" value="Unassembled WGS sequence"/>
</dbReference>
<comment type="caution">
    <text evidence="2">The sequence shown here is derived from an EMBL/GenBank/DDBJ whole genome shotgun (WGS) entry which is preliminary data.</text>
</comment>
<protein>
    <submittedName>
        <fullName evidence="2">Uncharacterized protein</fullName>
    </submittedName>
</protein>
<keyword evidence="3" id="KW-1185">Reference proteome</keyword>
<evidence type="ECO:0000313" key="3">
    <source>
        <dbReference type="Proteomes" id="UP000826195"/>
    </source>
</evidence>
<accession>A0AAV7IBE2</accession>
<feature type="region of interest" description="Disordered" evidence="1">
    <location>
        <begin position="174"/>
        <end position="193"/>
    </location>
</feature>
<evidence type="ECO:0000256" key="1">
    <source>
        <dbReference type="SAM" id="MobiDB-lite"/>
    </source>
</evidence>
<dbReference type="AlphaFoldDB" id="A0AAV7IBE2"/>
<reference evidence="2 3" key="1">
    <citation type="journal article" date="2021" name="J. Hered.">
        <title>A chromosome-level genome assembly of the parasitoid wasp, Cotesia glomerata (Hymenoptera: Braconidae).</title>
        <authorList>
            <person name="Pinto B.J."/>
            <person name="Weis J.J."/>
            <person name="Gamble T."/>
            <person name="Ode P.J."/>
            <person name="Paul R."/>
            <person name="Zaspel J.M."/>
        </authorList>
    </citation>
    <scope>NUCLEOTIDE SEQUENCE [LARGE SCALE GENOMIC DNA]</scope>
    <source>
        <strain evidence="2">CgM1</strain>
    </source>
</reference>
<evidence type="ECO:0000313" key="2">
    <source>
        <dbReference type="EMBL" id="KAH0549615.1"/>
    </source>
</evidence>
<sequence>MKRGPYKSYFARDGDGVMPRSTFYAKLVKCRRDKYDEIENDTPIMKKVFPNNELVKLVSVGRTNVEDFAKQLRQQSKKAIQPYLITHSGQSVDKTFIQGDGWFIGVHPASKPITSFDLLYKTYYMLNVEYPEKLKNFYNFIDYYISQMKVNPKSMVSSLHTNIVNFKIDTNDKSYNSNKNNNSQHLSEDDVSD</sequence>
<feature type="compositionally biased region" description="Low complexity" evidence="1">
    <location>
        <begin position="174"/>
        <end position="183"/>
    </location>
</feature>
<gene>
    <name evidence="2" type="ORF">KQX54_011187</name>
</gene>
<name>A0AAV7IBE2_COTGL</name>